<dbReference type="OMA" id="YHAVWGS"/>
<feature type="binding site" evidence="15">
    <location>
        <position position="129"/>
    </location>
    <ligand>
        <name>substrate</name>
    </ligand>
</feature>
<feature type="binding site" evidence="15">
    <location>
        <position position="161"/>
    </location>
    <ligand>
        <name>a divalent metal cation</name>
        <dbReference type="ChEBI" id="CHEBI:60240"/>
    </ligand>
</feature>
<evidence type="ECO:0000256" key="15">
    <source>
        <dbReference type="PIRSR" id="PIRSR605511-2"/>
    </source>
</evidence>
<evidence type="ECO:0000256" key="8">
    <source>
        <dbReference type="ARBA" id="ARBA00016808"/>
    </source>
</evidence>
<dbReference type="EC" id="3.1.1.17" evidence="7"/>
<comment type="subcellular location">
    <subcellularLocation>
        <location evidence="5">Cytoplasm</location>
    </subcellularLocation>
</comment>
<dbReference type="Gene3D" id="2.120.10.30">
    <property type="entry name" value="TolB, C-terminal domain"/>
    <property type="match status" value="1"/>
</dbReference>
<keyword evidence="9" id="KW-0963">Cytoplasm</keyword>
<dbReference type="InterPro" id="IPR011042">
    <property type="entry name" value="6-blade_b-propeller_TolB-like"/>
</dbReference>
<reference evidence="17 19" key="1">
    <citation type="journal article" date="2014" name="BMC Genomics">
        <title>Genome sequence of Anopheles sinensis provides insight into genetics basis of mosquito competence for malaria parasites.</title>
        <authorList>
            <person name="Zhou D."/>
            <person name="Zhang D."/>
            <person name="Ding G."/>
            <person name="Shi L."/>
            <person name="Hou Q."/>
            <person name="Ye Y."/>
            <person name="Xu Y."/>
            <person name="Zhou H."/>
            <person name="Xiong C."/>
            <person name="Li S."/>
            <person name="Yu J."/>
            <person name="Hong S."/>
            <person name="Yu X."/>
            <person name="Zou P."/>
            <person name="Chen C."/>
            <person name="Chang X."/>
            <person name="Wang W."/>
            <person name="Lv Y."/>
            <person name="Sun Y."/>
            <person name="Ma L."/>
            <person name="Shen B."/>
            <person name="Zhu C."/>
        </authorList>
    </citation>
    <scope>NUCLEOTIDE SEQUENCE [LARGE SCALE GENOMIC DNA]</scope>
</reference>
<evidence type="ECO:0000256" key="10">
    <source>
        <dbReference type="ARBA" id="ARBA00022723"/>
    </source>
</evidence>
<comment type="cofactor">
    <cofactor evidence="4">
        <name>Mg(2+)</name>
        <dbReference type="ChEBI" id="CHEBI:18420"/>
    </cofactor>
</comment>
<evidence type="ECO:0000313" key="17">
    <source>
        <dbReference type="EMBL" id="KFB45338.1"/>
    </source>
</evidence>
<evidence type="ECO:0000256" key="9">
    <source>
        <dbReference type="ARBA" id="ARBA00022490"/>
    </source>
</evidence>
<dbReference type="EnsemblMetazoa" id="ASIC013287-RA">
    <property type="protein sequence ID" value="ASIC013287-PA"/>
    <property type="gene ID" value="ASIC013287"/>
</dbReference>
<sequence>MAYQVTQLPSPLAKLGEGPVWDIDTQSLYYVDILTPTILRYDYKENRTYNATLDGAATISFIVLVTGKPEHFVIGENNRVSLIQWDGRSEKASPVRTLADLGESHCNVRFNDGKVDPLGRLYAGTMLWESGGDPNIQKEGQFYRYDNGTMVSLKRNVSISNGLTWDEPTNPLRMYYIDSPTLEVKAFDVDGQGDLKNETVFFDLRVNGTAPGYVPDGMTSDADGNLYVATWGGWQVLKVDKTTQKVSQEFKLPAERITSVAFGGPQLDELFVTSAFHVDKPAPAGALFKITGMGVKGKPMYKMIL</sequence>
<comment type="cofactor">
    <cofactor evidence="3">
        <name>Mn(2+)</name>
        <dbReference type="ChEBI" id="CHEBI:29035"/>
    </cofactor>
</comment>
<keyword evidence="10 15" id="KW-0479">Metal-binding</keyword>
<feature type="binding site" evidence="15">
    <location>
        <position position="17"/>
    </location>
    <ligand>
        <name>a divalent metal cation</name>
        <dbReference type="ChEBI" id="CHEBI:60240"/>
    </ligand>
</feature>
<reference evidence="18" key="2">
    <citation type="submission" date="2020-05" db="UniProtKB">
        <authorList>
            <consortium name="EnsemblMetazoa"/>
        </authorList>
    </citation>
    <scope>IDENTIFICATION</scope>
</reference>
<evidence type="ECO:0000256" key="1">
    <source>
        <dbReference type="ARBA" id="ARBA00001589"/>
    </source>
</evidence>
<evidence type="ECO:0000256" key="14">
    <source>
        <dbReference type="PIRSR" id="PIRSR605511-1"/>
    </source>
</evidence>
<evidence type="ECO:0000256" key="6">
    <source>
        <dbReference type="ARBA" id="ARBA00008853"/>
    </source>
</evidence>
<dbReference type="EMBL" id="KE525302">
    <property type="protein sequence ID" value="KFB45338.1"/>
    <property type="molecule type" value="Genomic_DNA"/>
</dbReference>
<evidence type="ECO:0000256" key="5">
    <source>
        <dbReference type="ARBA" id="ARBA00004496"/>
    </source>
</evidence>
<dbReference type="SUPFAM" id="SSF63829">
    <property type="entry name" value="Calcium-dependent phosphotriesterase"/>
    <property type="match status" value="1"/>
</dbReference>
<comment type="catalytic activity">
    <reaction evidence="1">
        <text>D-glucono-1,5-lactone + H2O = D-gluconate + H(+)</text>
        <dbReference type="Rhea" id="RHEA:10440"/>
        <dbReference type="ChEBI" id="CHEBI:15377"/>
        <dbReference type="ChEBI" id="CHEBI:15378"/>
        <dbReference type="ChEBI" id="CHEBI:16217"/>
        <dbReference type="ChEBI" id="CHEBI:18391"/>
        <dbReference type="EC" id="3.1.1.17"/>
    </reaction>
</comment>
<comment type="cofactor">
    <cofactor evidence="2">
        <name>Ca(2+)</name>
        <dbReference type="ChEBI" id="CHEBI:29108"/>
    </cofactor>
</comment>
<gene>
    <name evidence="17" type="ORF">ZHAS_00013287</name>
</gene>
<comment type="cofactor">
    <cofactor evidence="15">
        <name>Zn(2+)</name>
        <dbReference type="ChEBI" id="CHEBI:29105"/>
    </cofactor>
    <text evidence="15">Binds 1 divalent metal cation per subunit.</text>
</comment>
<protein>
    <recommendedName>
        <fullName evidence="8">Regucalcin</fullName>
        <ecNumber evidence="7">3.1.1.17</ecNumber>
    </recommendedName>
    <alternativeName>
        <fullName evidence="13">Gluconolactonase</fullName>
    </alternativeName>
</protein>
<evidence type="ECO:0000256" key="7">
    <source>
        <dbReference type="ARBA" id="ARBA00013227"/>
    </source>
</evidence>
<dbReference type="OrthoDB" id="423498at2759"/>
<feature type="binding site" evidence="15">
    <location>
        <position position="109"/>
    </location>
    <ligand>
        <name>substrate</name>
    </ligand>
</feature>
<organism evidence="17">
    <name type="scientific">Anopheles sinensis</name>
    <name type="common">Mosquito</name>
    <dbReference type="NCBI Taxonomy" id="74873"/>
    <lineage>
        <taxon>Eukaryota</taxon>
        <taxon>Metazoa</taxon>
        <taxon>Ecdysozoa</taxon>
        <taxon>Arthropoda</taxon>
        <taxon>Hexapoda</taxon>
        <taxon>Insecta</taxon>
        <taxon>Pterygota</taxon>
        <taxon>Neoptera</taxon>
        <taxon>Endopterygota</taxon>
        <taxon>Diptera</taxon>
        <taxon>Nematocera</taxon>
        <taxon>Culicoidea</taxon>
        <taxon>Culicidae</taxon>
        <taxon>Anophelinae</taxon>
        <taxon>Anopheles</taxon>
    </lineage>
</organism>
<dbReference type="GO" id="GO:0005737">
    <property type="term" value="C:cytoplasm"/>
    <property type="evidence" value="ECO:0007669"/>
    <property type="project" value="UniProtKB-SubCell"/>
</dbReference>
<evidence type="ECO:0000256" key="11">
    <source>
        <dbReference type="ARBA" id="ARBA00022801"/>
    </source>
</evidence>
<dbReference type="Proteomes" id="UP000030765">
    <property type="component" value="Unassembled WGS sequence"/>
</dbReference>
<feature type="binding site" evidence="15">
    <location>
        <position position="111"/>
    </location>
    <ligand>
        <name>substrate</name>
    </ligand>
</feature>
<evidence type="ECO:0000256" key="12">
    <source>
        <dbReference type="ARBA" id="ARBA00022837"/>
    </source>
</evidence>
<dbReference type="AlphaFoldDB" id="A0A084W544"/>
<accession>A0A084W544</accession>
<dbReference type="PANTHER" id="PTHR10907:SF66">
    <property type="entry name" value="MIP34848P1-RELATED"/>
    <property type="match status" value="1"/>
</dbReference>
<comment type="similarity">
    <text evidence="6">Belongs to the SMP-30/CGR1 family.</text>
</comment>
<dbReference type="PRINTS" id="PR01790">
    <property type="entry name" value="SMP30FAMILY"/>
</dbReference>
<evidence type="ECO:0000256" key="13">
    <source>
        <dbReference type="ARBA" id="ARBA00032464"/>
    </source>
</evidence>
<name>A0A084W544_ANOSI</name>
<keyword evidence="19" id="KW-1185">Reference proteome</keyword>
<keyword evidence="11" id="KW-0378">Hydrolase</keyword>
<evidence type="ECO:0000256" key="3">
    <source>
        <dbReference type="ARBA" id="ARBA00001936"/>
    </source>
</evidence>
<evidence type="ECO:0000313" key="18">
    <source>
        <dbReference type="EnsemblMetazoa" id="ASIC013287-PA"/>
    </source>
</evidence>
<dbReference type="VEuPathDB" id="VectorBase:ASIS011234"/>
<dbReference type="InterPro" id="IPR005511">
    <property type="entry name" value="SMP-30"/>
</dbReference>
<evidence type="ECO:0000256" key="4">
    <source>
        <dbReference type="ARBA" id="ARBA00001946"/>
    </source>
</evidence>
<evidence type="ECO:0000256" key="2">
    <source>
        <dbReference type="ARBA" id="ARBA00001913"/>
    </source>
</evidence>
<dbReference type="GO" id="GO:0019853">
    <property type="term" value="P:L-ascorbic acid biosynthetic process"/>
    <property type="evidence" value="ECO:0007669"/>
    <property type="project" value="TreeGrafter"/>
</dbReference>
<dbReference type="FunFam" id="2.120.10.30:FF:000027">
    <property type="entry name" value="Regucalcin homologue"/>
    <property type="match status" value="1"/>
</dbReference>
<dbReference type="PANTHER" id="PTHR10907">
    <property type="entry name" value="REGUCALCIN"/>
    <property type="match status" value="1"/>
</dbReference>
<keyword evidence="15" id="KW-0862">Zinc</keyword>
<dbReference type="VEuPathDB" id="VectorBase:ASIC013287"/>
<proteinExistence type="inferred from homology"/>
<keyword evidence="12" id="KW-0106">Calcium</keyword>
<dbReference type="STRING" id="74873.A0A084W544"/>
<feature type="domain" description="SMP-30/Gluconolactonase/LRE-like region" evidence="16">
    <location>
        <begin position="15"/>
        <end position="275"/>
    </location>
</feature>
<evidence type="ECO:0000313" key="19">
    <source>
        <dbReference type="Proteomes" id="UP000030765"/>
    </source>
</evidence>
<feature type="binding site" evidence="15">
    <location>
        <position position="216"/>
    </location>
    <ligand>
        <name>a divalent metal cation</name>
        <dbReference type="ChEBI" id="CHEBI:60240"/>
    </ligand>
</feature>
<dbReference type="InterPro" id="IPR013658">
    <property type="entry name" value="SGL"/>
</dbReference>
<dbReference type="GO" id="GO:0004341">
    <property type="term" value="F:gluconolactonase activity"/>
    <property type="evidence" value="ECO:0007669"/>
    <property type="project" value="UniProtKB-EC"/>
</dbReference>
<dbReference type="GO" id="GO:0005509">
    <property type="term" value="F:calcium ion binding"/>
    <property type="evidence" value="ECO:0007669"/>
    <property type="project" value="TreeGrafter"/>
</dbReference>
<dbReference type="Pfam" id="PF08450">
    <property type="entry name" value="SGL"/>
    <property type="match status" value="1"/>
</dbReference>
<evidence type="ECO:0000259" key="16">
    <source>
        <dbReference type="Pfam" id="PF08450"/>
    </source>
</evidence>
<dbReference type="EMBL" id="ATLV01020480">
    <property type="status" value="NOT_ANNOTATED_CDS"/>
    <property type="molecule type" value="Genomic_DNA"/>
</dbReference>
<feature type="active site" description="Proton donor/acceptor" evidence="14">
    <location>
        <position position="216"/>
    </location>
</feature>